<keyword evidence="3" id="KW-0808">Transferase</keyword>
<accession>A0A9D1F2M5</accession>
<dbReference type="InterPro" id="IPR050640">
    <property type="entry name" value="Bact_2-comp_sensor_kinase"/>
</dbReference>
<evidence type="ECO:0000259" key="6">
    <source>
        <dbReference type="PROSITE" id="PS50885"/>
    </source>
</evidence>
<dbReference type="SUPFAM" id="SSF158472">
    <property type="entry name" value="HAMP domain-like"/>
    <property type="match status" value="1"/>
</dbReference>
<evidence type="ECO:0000256" key="2">
    <source>
        <dbReference type="ARBA" id="ARBA00022553"/>
    </source>
</evidence>
<keyword evidence="2" id="KW-0597">Phosphoprotein</keyword>
<gene>
    <name evidence="7" type="ORF">IAB46_02230</name>
</gene>
<feature type="transmembrane region" description="Helical" evidence="5">
    <location>
        <begin position="248"/>
        <end position="272"/>
    </location>
</feature>
<reference evidence="7" key="1">
    <citation type="submission" date="2020-10" db="EMBL/GenBank/DDBJ databases">
        <authorList>
            <person name="Gilroy R."/>
        </authorList>
    </citation>
    <scope>NUCLEOTIDE SEQUENCE</scope>
    <source>
        <strain evidence="7">CHK178-757</strain>
    </source>
</reference>
<keyword evidence="4 7" id="KW-0418">Kinase</keyword>
<keyword evidence="5" id="KW-0472">Membrane</keyword>
<evidence type="ECO:0000256" key="4">
    <source>
        <dbReference type="ARBA" id="ARBA00022777"/>
    </source>
</evidence>
<comment type="caution">
    <text evidence="7">The sequence shown here is derived from an EMBL/GenBank/DDBJ whole genome shotgun (WGS) entry which is preliminary data.</text>
</comment>
<dbReference type="GO" id="GO:0000155">
    <property type="term" value="F:phosphorelay sensor kinase activity"/>
    <property type="evidence" value="ECO:0007669"/>
    <property type="project" value="InterPro"/>
</dbReference>
<evidence type="ECO:0000256" key="1">
    <source>
        <dbReference type="ARBA" id="ARBA00004370"/>
    </source>
</evidence>
<dbReference type="PANTHER" id="PTHR34220">
    <property type="entry name" value="SENSOR HISTIDINE KINASE YPDA"/>
    <property type="match status" value="1"/>
</dbReference>
<dbReference type="SMART" id="SM00304">
    <property type="entry name" value="HAMP"/>
    <property type="match status" value="1"/>
</dbReference>
<name>A0A9D1F2M5_9FIRM</name>
<sequence length="541" mass="61859">MFKTSSITTKIICILILIILPLNIISIFSARKSQEVIVGQTASSIDTLIKSSITGLDTQITESSTYLYHLITNDPYGITMVRQQEGSDYQNAKYYIAGKLQEDLYLQNSADVYFIYSPALKDILVSKNSQFTFARSELGQLLSDTGLLDTYKQWKLYFFDGKQWLMRASAINGLYIGSMICIDEILDQISDSLTYNNIQVSASDTDQISPPSSRKVHVVSGSDEAGFYIHVLVNRSEIISSLPLFERVGFLITLLYLMLIPVLFMILNRILLRPLRKISSAMTRLKSGDQEYRIGKHKYSREFLNINETFNTMADNIHQLKIEKYEAELKRQKMELRNLQLQIRPHFLLNTFNLMYSLSQLDDRENLENTILYMSDYFRYIFRSNEELENFSLELNLIQSYMQVAKLRYPDGFEITYQISPEALQVRVPPLLIHNFVENTIRHALHDGIVLHISLSASVSQGRAEFVIADDGPGIETELVEKINSDSLETLDDSTHVGLVNSYQRIKYLLGEDATLRVISAPGCGCQIFIRFPVHDLQTNT</sequence>
<dbReference type="InterPro" id="IPR036890">
    <property type="entry name" value="HATPase_C_sf"/>
</dbReference>
<dbReference type="Gene3D" id="6.10.340.10">
    <property type="match status" value="1"/>
</dbReference>
<protein>
    <submittedName>
        <fullName evidence="7">Histidine kinase</fullName>
    </submittedName>
</protein>
<comment type="subcellular location">
    <subcellularLocation>
        <location evidence="1">Membrane</location>
    </subcellularLocation>
</comment>
<evidence type="ECO:0000313" key="7">
    <source>
        <dbReference type="EMBL" id="HIS46369.1"/>
    </source>
</evidence>
<feature type="domain" description="HAMP" evidence="6">
    <location>
        <begin position="269"/>
        <end position="322"/>
    </location>
</feature>
<keyword evidence="5" id="KW-0812">Transmembrane</keyword>
<evidence type="ECO:0000256" key="3">
    <source>
        <dbReference type="ARBA" id="ARBA00022679"/>
    </source>
</evidence>
<dbReference type="SUPFAM" id="SSF55874">
    <property type="entry name" value="ATPase domain of HSP90 chaperone/DNA topoisomerase II/histidine kinase"/>
    <property type="match status" value="1"/>
</dbReference>
<keyword evidence="5" id="KW-1133">Transmembrane helix</keyword>
<proteinExistence type="predicted"/>
<dbReference type="Gene3D" id="3.30.565.10">
    <property type="entry name" value="Histidine kinase-like ATPase, C-terminal domain"/>
    <property type="match status" value="1"/>
</dbReference>
<dbReference type="Pfam" id="PF02518">
    <property type="entry name" value="HATPase_c"/>
    <property type="match status" value="1"/>
</dbReference>
<dbReference type="Proteomes" id="UP000823927">
    <property type="component" value="Unassembled WGS sequence"/>
</dbReference>
<dbReference type="AlphaFoldDB" id="A0A9D1F2M5"/>
<evidence type="ECO:0000256" key="5">
    <source>
        <dbReference type="SAM" id="Phobius"/>
    </source>
</evidence>
<dbReference type="GO" id="GO:0016020">
    <property type="term" value="C:membrane"/>
    <property type="evidence" value="ECO:0007669"/>
    <property type="project" value="UniProtKB-SubCell"/>
</dbReference>
<dbReference type="InterPro" id="IPR003594">
    <property type="entry name" value="HATPase_dom"/>
</dbReference>
<dbReference type="InterPro" id="IPR010559">
    <property type="entry name" value="Sig_transdc_His_kin_internal"/>
</dbReference>
<reference evidence="7" key="2">
    <citation type="journal article" date="2021" name="PeerJ">
        <title>Extensive microbial diversity within the chicken gut microbiome revealed by metagenomics and culture.</title>
        <authorList>
            <person name="Gilroy R."/>
            <person name="Ravi A."/>
            <person name="Getino M."/>
            <person name="Pursley I."/>
            <person name="Horton D.L."/>
            <person name="Alikhan N.F."/>
            <person name="Baker D."/>
            <person name="Gharbi K."/>
            <person name="Hall N."/>
            <person name="Watson M."/>
            <person name="Adriaenssens E.M."/>
            <person name="Foster-Nyarko E."/>
            <person name="Jarju S."/>
            <person name="Secka A."/>
            <person name="Antonio M."/>
            <person name="Oren A."/>
            <person name="Chaudhuri R.R."/>
            <person name="La Ragione R."/>
            <person name="Hildebrand F."/>
            <person name="Pallen M.J."/>
        </authorList>
    </citation>
    <scope>NUCLEOTIDE SEQUENCE</scope>
    <source>
        <strain evidence="7">CHK178-757</strain>
    </source>
</reference>
<dbReference type="PANTHER" id="PTHR34220:SF7">
    <property type="entry name" value="SENSOR HISTIDINE KINASE YPDA"/>
    <property type="match status" value="1"/>
</dbReference>
<dbReference type="InterPro" id="IPR003660">
    <property type="entry name" value="HAMP_dom"/>
</dbReference>
<dbReference type="PROSITE" id="PS50885">
    <property type="entry name" value="HAMP"/>
    <property type="match status" value="1"/>
</dbReference>
<dbReference type="Pfam" id="PF00672">
    <property type="entry name" value="HAMP"/>
    <property type="match status" value="1"/>
</dbReference>
<dbReference type="Pfam" id="PF06580">
    <property type="entry name" value="His_kinase"/>
    <property type="match status" value="1"/>
</dbReference>
<evidence type="ECO:0000313" key="8">
    <source>
        <dbReference type="Proteomes" id="UP000823927"/>
    </source>
</evidence>
<organism evidence="7 8">
    <name type="scientific">Candidatus Scybalocola faecigallinarum</name>
    <dbReference type="NCBI Taxonomy" id="2840941"/>
    <lineage>
        <taxon>Bacteria</taxon>
        <taxon>Bacillati</taxon>
        <taxon>Bacillota</taxon>
        <taxon>Clostridia</taxon>
        <taxon>Lachnospirales</taxon>
        <taxon>Lachnospiraceae</taxon>
        <taxon>Lachnospiraceae incertae sedis</taxon>
        <taxon>Candidatus Scybalocola (ex Gilroy et al. 2021)</taxon>
    </lineage>
</organism>
<dbReference type="EMBL" id="DVIT01000011">
    <property type="protein sequence ID" value="HIS46369.1"/>
    <property type="molecule type" value="Genomic_DNA"/>
</dbReference>
<dbReference type="CDD" id="cd06225">
    <property type="entry name" value="HAMP"/>
    <property type="match status" value="1"/>
</dbReference>
<feature type="transmembrane region" description="Helical" evidence="5">
    <location>
        <begin position="12"/>
        <end position="30"/>
    </location>
</feature>